<accession>A0AC60NZN8</accession>
<evidence type="ECO:0000313" key="1">
    <source>
        <dbReference type="EMBL" id="KAG0412615.1"/>
    </source>
</evidence>
<gene>
    <name evidence="1" type="ORF">HPB47_010256</name>
</gene>
<keyword evidence="2" id="KW-1185">Reference proteome</keyword>
<reference evidence="1 2" key="1">
    <citation type="journal article" date="2020" name="Cell">
        <title>Large-Scale Comparative Analyses of Tick Genomes Elucidate Their Genetic Diversity and Vector Capacities.</title>
        <authorList>
            <consortium name="Tick Genome and Microbiome Consortium (TIGMIC)"/>
            <person name="Jia N."/>
            <person name="Wang J."/>
            <person name="Shi W."/>
            <person name="Du L."/>
            <person name="Sun Y."/>
            <person name="Zhan W."/>
            <person name="Jiang J.F."/>
            <person name="Wang Q."/>
            <person name="Zhang B."/>
            <person name="Ji P."/>
            <person name="Bell-Sakyi L."/>
            <person name="Cui X.M."/>
            <person name="Yuan T.T."/>
            <person name="Jiang B.G."/>
            <person name="Yang W.F."/>
            <person name="Lam T.T."/>
            <person name="Chang Q.C."/>
            <person name="Ding S.J."/>
            <person name="Wang X.J."/>
            <person name="Zhu J.G."/>
            <person name="Ruan X.D."/>
            <person name="Zhao L."/>
            <person name="Wei J.T."/>
            <person name="Ye R.Z."/>
            <person name="Que T.C."/>
            <person name="Du C.H."/>
            <person name="Zhou Y.H."/>
            <person name="Cheng J.X."/>
            <person name="Dai P.F."/>
            <person name="Guo W.B."/>
            <person name="Han X.H."/>
            <person name="Huang E.J."/>
            <person name="Li L.F."/>
            <person name="Wei W."/>
            <person name="Gao Y.C."/>
            <person name="Liu J.Z."/>
            <person name="Shao H.Z."/>
            <person name="Wang X."/>
            <person name="Wang C.C."/>
            <person name="Yang T.C."/>
            <person name="Huo Q.B."/>
            <person name="Li W."/>
            <person name="Chen H.Y."/>
            <person name="Chen S.E."/>
            <person name="Zhou L.G."/>
            <person name="Ni X.B."/>
            <person name="Tian J.H."/>
            <person name="Sheng Y."/>
            <person name="Liu T."/>
            <person name="Pan Y.S."/>
            <person name="Xia L.Y."/>
            <person name="Li J."/>
            <person name="Zhao F."/>
            <person name="Cao W.C."/>
        </authorList>
    </citation>
    <scope>NUCLEOTIDE SEQUENCE [LARGE SCALE GENOMIC DNA]</scope>
    <source>
        <strain evidence="1">Iper-2018</strain>
    </source>
</reference>
<dbReference type="Proteomes" id="UP000805193">
    <property type="component" value="Unassembled WGS sequence"/>
</dbReference>
<proteinExistence type="predicted"/>
<comment type="caution">
    <text evidence="1">The sequence shown here is derived from an EMBL/GenBank/DDBJ whole genome shotgun (WGS) entry which is preliminary data.</text>
</comment>
<dbReference type="EMBL" id="JABSTQ010011334">
    <property type="protein sequence ID" value="KAG0412615.1"/>
    <property type="molecule type" value="Genomic_DNA"/>
</dbReference>
<sequence length="407" mass="46665">MSATVLGELFRYEGQPTVLLLQETRGTTPGVPGYFGFFSPSIKRQGRRGEPDLVQAEAAVFVRRDVHHFQIDTAEYCTAFQEVVAVRCRLNKNREAIFASVYLRPETSRRSRGNFSWLRQLRVRYPKDRILVAGDFNAHHPHRGYKEATPRGRHLEEEAEAADLVLANDLDYPTRHALHSNQRDSIPDLTWATAGFVTDWRCDSNPRGSDHYPIWITLNVRARARHARTTKVTDWTQFRLALETTMEEDEPVVDRILGAAKGATTELELTENTPNPDKHLLHLWEDRSKHHAEYLNNGRTHKDLVKVRNKTAQARRHVKQLSRGRWLDHCASFDERTGLHKLWHTFTAMSGRAKTRNITGNALLGLQCTQEEFESHAATTFFPQPPTEQLPSPDIYTPKLPERNDGP</sequence>
<protein>
    <submittedName>
        <fullName evidence="1">Uncharacterized protein</fullName>
    </submittedName>
</protein>
<organism evidence="1 2">
    <name type="scientific">Ixodes persulcatus</name>
    <name type="common">Taiga tick</name>
    <dbReference type="NCBI Taxonomy" id="34615"/>
    <lineage>
        <taxon>Eukaryota</taxon>
        <taxon>Metazoa</taxon>
        <taxon>Ecdysozoa</taxon>
        <taxon>Arthropoda</taxon>
        <taxon>Chelicerata</taxon>
        <taxon>Arachnida</taxon>
        <taxon>Acari</taxon>
        <taxon>Parasitiformes</taxon>
        <taxon>Ixodida</taxon>
        <taxon>Ixodoidea</taxon>
        <taxon>Ixodidae</taxon>
        <taxon>Ixodinae</taxon>
        <taxon>Ixodes</taxon>
    </lineage>
</organism>
<name>A0AC60NZN8_IXOPE</name>
<evidence type="ECO:0000313" key="2">
    <source>
        <dbReference type="Proteomes" id="UP000805193"/>
    </source>
</evidence>